<protein>
    <recommendedName>
        <fullName evidence="4">Large ribosomal subunit protein bL17</fullName>
    </recommendedName>
</protein>
<dbReference type="PANTHER" id="PTHR14413">
    <property type="entry name" value="RIBOSOMAL PROTEIN L17"/>
    <property type="match status" value="1"/>
</dbReference>
<dbReference type="GO" id="GO:0022625">
    <property type="term" value="C:cytosolic large ribosomal subunit"/>
    <property type="evidence" value="ECO:0007669"/>
    <property type="project" value="TreeGrafter"/>
</dbReference>
<evidence type="ECO:0000256" key="1">
    <source>
        <dbReference type="ARBA" id="ARBA00008777"/>
    </source>
</evidence>
<dbReference type="HAMAP" id="MF_01368">
    <property type="entry name" value="Ribosomal_bL17"/>
    <property type="match status" value="1"/>
</dbReference>
<dbReference type="Proteomes" id="UP000177407">
    <property type="component" value="Unassembled WGS sequence"/>
</dbReference>
<evidence type="ECO:0000256" key="5">
    <source>
        <dbReference type="RuleBase" id="RU000660"/>
    </source>
</evidence>
<evidence type="ECO:0000256" key="4">
    <source>
        <dbReference type="HAMAP-Rule" id="MF_01368"/>
    </source>
</evidence>
<dbReference type="InterPro" id="IPR047859">
    <property type="entry name" value="Ribosomal_bL17_CS"/>
</dbReference>
<dbReference type="InterPro" id="IPR036373">
    <property type="entry name" value="Ribosomal_bL17_sf"/>
</dbReference>
<keyword evidence="2 4" id="KW-0689">Ribosomal protein</keyword>
<dbReference type="InterPro" id="IPR000456">
    <property type="entry name" value="Ribosomal_bL17"/>
</dbReference>
<sequence length="116" mass="13383">MRHRKKGKILDRKVGPRKALFRNLAVSLVLYEKIKTTKAKAKAIKPIVERLITKGKDNGIASRRNLLKYLYKESAVKKILEELGPRYKERKGGYTRILNLKRRQGDGAEIVQIELV</sequence>
<dbReference type="EMBL" id="MFGA01000008">
    <property type="protein sequence ID" value="OGF21315.1"/>
    <property type="molecule type" value="Genomic_DNA"/>
</dbReference>
<dbReference type="PANTHER" id="PTHR14413:SF16">
    <property type="entry name" value="LARGE RIBOSOMAL SUBUNIT PROTEIN BL17M"/>
    <property type="match status" value="1"/>
</dbReference>
<reference evidence="6 7" key="1">
    <citation type="journal article" date="2016" name="Nat. Commun.">
        <title>Thousands of microbial genomes shed light on interconnected biogeochemical processes in an aquifer system.</title>
        <authorList>
            <person name="Anantharaman K."/>
            <person name="Brown C.T."/>
            <person name="Hug L.A."/>
            <person name="Sharon I."/>
            <person name="Castelle C.J."/>
            <person name="Probst A.J."/>
            <person name="Thomas B.C."/>
            <person name="Singh A."/>
            <person name="Wilkins M.J."/>
            <person name="Karaoz U."/>
            <person name="Brodie E.L."/>
            <person name="Williams K.H."/>
            <person name="Hubbard S.S."/>
            <person name="Banfield J.F."/>
        </authorList>
    </citation>
    <scope>NUCLEOTIDE SEQUENCE [LARGE SCALE GENOMIC DNA]</scope>
</reference>
<proteinExistence type="inferred from homology"/>
<gene>
    <name evidence="4" type="primary">rplQ</name>
    <name evidence="6" type="ORF">A2257_00845</name>
</gene>
<evidence type="ECO:0000313" key="6">
    <source>
        <dbReference type="EMBL" id="OGF21315.1"/>
    </source>
</evidence>
<dbReference type="PROSITE" id="PS01167">
    <property type="entry name" value="RIBOSOMAL_L17"/>
    <property type="match status" value="1"/>
</dbReference>
<keyword evidence="3 4" id="KW-0687">Ribonucleoprotein</keyword>
<dbReference type="GO" id="GO:0006412">
    <property type="term" value="P:translation"/>
    <property type="evidence" value="ECO:0007669"/>
    <property type="project" value="UniProtKB-UniRule"/>
</dbReference>
<accession>A0A1F5S3Q3</accession>
<dbReference type="GO" id="GO:0003735">
    <property type="term" value="F:structural constituent of ribosome"/>
    <property type="evidence" value="ECO:0007669"/>
    <property type="project" value="InterPro"/>
</dbReference>
<dbReference type="NCBIfam" id="TIGR00059">
    <property type="entry name" value="L17"/>
    <property type="match status" value="1"/>
</dbReference>
<comment type="subunit">
    <text evidence="4">Part of the 50S ribosomal subunit. Contacts protein L32.</text>
</comment>
<organism evidence="6 7">
    <name type="scientific">Candidatus Falkowbacteria bacterium RIFOXYA2_FULL_38_12</name>
    <dbReference type="NCBI Taxonomy" id="1797993"/>
    <lineage>
        <taxon>Bacteria</taxon>
        <taxon>Candidatus Falkowiibacteriota</taxon>
    </lineage>
</organism>
<comment type="caution">
    <text evidence="6">The sequence shown here is derived from an EMBL/GenBank/DDBJ whole genome shotgun (WGS) entry which is preliminary data.</text>
</comment>
<evidence type="ECO:0000256" key="2">
    <source>
        <dbReference type="ARBA" id="ARBA00022980"/>
    </source>
</evidence>
<comment type="similarity">
    <text evidence="1 4 5">Belongs to the bacterial ribosomal protein bL17 family.</text>
</comment>
<dbReference type="Pfam" id="PF01196">
    <property type="entry name" value="Ribosomal_L17"/>
    <property type="match status" value="1"/>
</dbReference>
<name>A0A1F5S3Q3_9BACT</name>
<dbReference type="SUPFAM" id="SSF64263">
    <property type="entry name" value="Prokaryotic ribosomal protein L17"/>
    <property type="match status" value="1"/>
</dbReference>
<dbReference type="Gene3D" id="3.90.1030.10">
    <property type="entry name" value="Ribosomal protein L17"/>
    <property type="match status" value="1"/>
</dbReference>
<evidence type="ECO:0000256" key="3">
    <source>
        <dbReference type="ARBA" id="ARBA00023274"/>
    </source>
</evidence>
<dbReference type="AlphaFoldDB" id="A0A1F5S3Q3"/>
<evidence type="ECO:0000313" key="7">
    <source>
        <dbReference type="Proteomes" id="UP000177407"/>
    </source>
</evidence>